<dbReference type="Gene3D" id="1.10.3680.10">
    <property type="entry name" value="TerB-like"/>
    <property type="match status" value="1"/>
</dbReference>
<dbReference type="SUPFAM" id="SSF46565">
    <property type="entry name" value="Chaperone J-domain"/>
    <property type="match status" value="1"/>
</dbReference>
<name>A0A1D7U7H1_9HYPH</name>
<dbReference type="CDD" id="cd06257">
    <property type="entry name" value="DnaJ"/>
    <property type="match status" value="1"/>
</dbReference>
<sequence length="259" mass="27717">MVSSFWGALSGGGLGLALGGPLGALIGAVAGHVLIDREGAPFGPAPRELVFTTGLVALAAKMARSDGVVTRDEIAAFRRIVIVPPDQQARIESLFDLAKHTSAGFEAYATQIAEAFRDEPALLEDVLDGLFLIAAADGAIHQDEHAYLRDVATIFGITEAGFARIEARHMRRPDDPYLVLGATREMNDAALKQHYRKLVAQTHPDREIARGLPEEAVTIATRRLAAINAAWDTIEAERGLAAKSLAAKNLATKRPREPA</sequence>
<dbReference type="KEGG" id="bvv:BHK69_25305"/>
<dbReference type="SUPFAM" id="SSF158682">
    <property type="entry name" value="TerB-like"/>
    <property type="match status" value="1"/>
</dbReference>
<reference evidence="2 3" key="1">
    <citation type="journal article" date="2015" name="Antonie Van Leeuwenhoek">
        <title>Bosea vaviloviae sp. nov., a new species of slow-growing rhizobia isolated from nodules of the relict species Vavilovia formosa (Stev.) Fed.</title>
        <authorList>
            <person name="Safronova V.I."/>
            <person name="Kuznetsova I.G."/>
            <person name="Sazanova A.L."/>
            <person name="Kimeklis A.K."/>
            <person name="Belimov A.A."/>
            <person name="Andronov E.E."/>
            <person name="Pinaev A.G."/>
            <person name="Chizhevskaya E.P."/>
            <person name="Pukhaev A.R."/>
            <person name="Popov K.P."/>
            <person name="Willems A."/>
            <person name="Tikhonovich I.A."/>
        </authorList>
    </citation>
    <scope>NUCLEOTIDE SEQUENCE [LARGE SCALE GENOMIC DNA]</scope>
    <source>
        <strain evidence="2 3">Vaf18</strain>
    </source>
</reference>
<dbReference type="InterPro" id="IPR001623">
    <property type="entry name" value="DnaJ_domain"/>
</dbReference>
<dbReference type="OrthoDB" id="9782583at2"/>
<protein>
    <submittedName>
        <fullName evidence="2">Molecular chaperone DjlA</fullName>
    </submittedName>
</protein>
<evidence type="ECO:0000259" key="1">
    <source>
        <dbReference type="PROSITE" id="PS50076"/>
    </source>
</evidence>
<dbReference type="CDD" id="cd07316">
    <property type="entry name" value="terB_like_DjlA"/>
    <property type="match status" value="1"/>
</dbReference>
<dbReference type="PROSITE" id="PS50076">
    <property type="entry name" value="DNAJ_2"/>
    <property type="match status" value="1"/>
</dbReference>
<dbReference type="InterPro" id="IPR029024">
    <property type="entry name" value="TerB-like"/>
</dbReference>
<evidence type="ECO:0000313" key="2">
    <source>
        <dbReference type="EMBL" id="AOO83320.1"/>
    </source>
</evidence>
<dbReference type="Pfam" id="PF05099">
    <property type="entry name" value="TerB"/>
    <property type="match status" value="1"/>
</dbReference>
<dbReference type="AlphaFoldDB" id="A0A1D7U7H1"/>
<accession>A0A1D7U7H1</accession>
<dbReference type="Pfam" id="PF00226">
    <property type="entry name" value="DnaJ"/>
    <property type="match status" value="1"/>
</dbReference>
<gene>
    <name evidence="2" type="ORF">BHK69_25305</name>
</gene>
<dbReference type="EMBL" id="CP017147">
    <property type="protein sequence ID" value="AOO83320.1"/>
    <property type="molecule type" value="Genomic_DNA"/>
</dbReference>
<dbReference type="SMART" id="SM00271">
    <property type="entry name" value="DnaJ"/>
    <property type="match status" value="1"/>
</dbReference>
<dbReference type="InterPro" id="IPR007791">
    <property type="entry name" value="DjlA_N"/>
</dbReference>
<dbReference type="Gene3D" id="1.10.287.110">
    <property type="entry name" value="DnaJ domain"/>
    <property type="match status" value="1"/>
</dbReference>
<dbReference type="STRING" id="1526658.BHK69_25305"/>
<dbReference type="Proteomes" id="UP000094969">
    <property type="component" value="Chromosome"/>
</dbReference>
<dbReference type="InterPro" id="IPR036869">
    <property type="entry name" value="J_dom_sf"/>
</dbReference>
<feature type="domain" description="J" evidence="1">
    <location>
        <begin position="175"/>
        <end position="239"/>
    </location>
</feature>
<keyword evidence="3" id="KW-1185">Reference proteome</keyword>
<evidence type="ECO:0000313" key="3">
    <source>
        <dbReference type="Proteomes" id="UP000094969"/>
    </source>
</evidence>
<proteinExistence type="predicted"/>
<organism evidence="2 3">
    <name type="scientific">Bosea vaviloviae</name>
    <dbReference type="NCBI Taxonomy" id="1526658"/>
    <lineage>
        <taxon>Bacteria</taxon>
        <taxon>Pseudomonadati</taxon>
        <taxon>Pseudomonadota</taxon>
        <taxon>Alphaproteobacteria</taxon>
        <taxon>Hyphomicrobiales</taxon>
        <taxon>Boseaceae</taxon>
        <taxon>Bosea</taxon>
    </lineage>
</organism>
<dbReference type="RefSeq" id="WP_069692520.1">
    <property type="nucleotide sequence ID" value="NZ_CP017147.1"/>
</dbReference>